<dbReference type="GO" id="GO:0061630">
    <property type="term" value="F:ubiquitin protein ligase activity"/>
    <property type="evidence" value="ECO:0007669"/>
    <property type="project" value="InterPro"/>
</dbReference>
<dbReference type="PROSITE" id="PS50089">
    <property type="entry name" value="ZF_RING_2"/>
    <property type="match status" value="1"/>
</dbReference>
<dbReference type="AlphaFoldDB" id="A0A6A1UQG2"/>
<dbReference type="GO" id="GO:0043022">
    <property type="term" value="F:ribosome binding"/>
    <property type="evidence" value="ECO:0007669"/>
    <property type="project" value="TreeGrafter"/>
</dbReference>
<dbReference type="Pfam" id="PF25447">
    <property type="entry name" value="RING_ZNF598"/>
    <property type="match status" value="1"/>
</dbReference>
<evidence type="ECO:0000256" key="5">
    <source>
        <dbReference type="ARBA" id="ARBA00022723"/>
    </source>
</evidence>
<feature type="region of interest" description="Disordered" evidence="9">
    <location>
        <begin position="427"/>
        <end position="498"/>
    </location>
</feature>
<organism evidence="11 12">
    <name type="scientific">Morella rubra</name>
    <name type="common">Chinese bayberry</name>
    <dbReference type="NCBI Taxonomy" id="262757"/>
    <lineage>
        <taxon>Eukaryota</taxon>
        <taxon>Viridiplantae</taxon>
        <taxon>Streptophyta</taxon>
        <taxon>Embryophyta</taxon>
        <taxon>Tracheophyta</taxon>
        <taxon>Spermatophyta</taxon>
        <taxon>Magnoliopsida</taxon>
        <taxon>eudicotyledons</taxon>
        <taxon>Gunneridae</taxon>
        <taxon>Pentapetalae</taxon>
        <taxon>rosids</taxon>
        <taxon>fabids</taxon>
        <taxon>Fagales</taxon>
        <taxon>Myricaceae</taxon>
        <taxon>Morella</taxon>
    </lineage>
</organism>
<evidence type="ECO:0000256" key="2">
    <source>
        <dbReference type="ARBA" id="ARBA00022490"/>
    </source>
</evidence>
<reference evidence="11 12" key="1">
    <citation type="journal article" date="2019" name="Plant Biotechnol. J.">
        <title>The red bayberry genome and genetic basis of sex determination.</title>
        <authorList>
            <person name="Jia H.M."/>
            <person name="Jia H.J."/>
            <person name="Cai Q.L."/>
            <person name="Wang Y."/>
            <person name="Zhao H.B."/>
            <person name="Yang W.F."/>
            <person name="Wang G.Y."/>
            <person name="Li Y.H."/>
            <person name="Zhan D.L."/>
            <person name="Shen Y.T."/>
            <person name="Niu Q.F."/>
            <person name="Chang L."/>
            <person name="Qiu J."/>
            <person name="Zhao L."/>
            <person name="Xie H.B."/>
            <person name="Fu W.Y."/>
            <person name="Jin J."/>
            <person name="Li X.W."/>
            <person name="Jiao Y."/>
            <person name="Zhou C.C."/>
            <person name="Tu T."/>
            <person name="Chai C.Y."/>
            <person name="Gao J.L."/>
            <person name="Fan L.J."/>
            <person name="van de Weg E."/>
            <person name="Wang J.Y."/>
            <person name="Gao Z.S."/>
        </authorList>
    </citation>
    <scope>NUCLEOTIDE SEQUENCE [LARGE SCALE GENOMIC DNA]</scope>
    <source>
        <tissue evidence="11">Leaves</tissue>
    </source>
</reference>
<dbReference type="InterPro" id="IPR001841">
    <property type="entry name" value="Znf_RING"/>
</dbReference>
<dbReference type="Pfam" id="PF23202">
    <property type="entry name" value="PAH_ZNF598"/>
    <property type="match status" value="1"/>
</dbReference>
<evidence type="ECO:0000259" key="10">
    <source>
        <dbReference type="PROSITE" id="PS50089"/>
    </source>
</evidence>
<keyword evidence="3" id="KW-0597">Phosphoprotein</keyword>
<evidence type="ECO:0000256" key="6">
    <source>
        <dbReference type="ARBA" id="ARBA00022771"/>
    </source>
</evidence>
<protein>
    <recommendedName>
        <fullName evidence="10">RING-type domain-containing protein</fullName>
    </recommendedName>
</protein>
<dbReference type="InterPro" id="IPR041888">
    <property type="entry name" value="RING-HC_ZNF598/HEL2"/>
</dbReference>
<accession>A0A6A1UQG2</accession>
<evidence type="ECO:0000256" key="3">
    <source>
        <dbReference type="ARBA" id="ARBA00022553"/>
    </source>
</evidence>
<feature type="compositionally biased region" description="Polar residues" evidence="9">
    <location>
        <begin position="388"/>
        <end position="402"/>
    </location>
</feature>
<evidence type="ECO:0000256" key="1">
    <source>
        <dbReference type="ARBA" id="ARBA00004496"/>
    </source>
</evidence>
<keyword evidence="12" id="KW-1185">Reference proteome</keyword>
<keyword evidence="6 8" id="KW-0863">Zinc-finger</keyword>
<evidence type="ECO:0000256" key="8">
    <source>
        <dbReference type="PROSITE-ProRule" id="PRU00175"/>
    </source>
</evidence>
<evidence type="ECO:0000313" key="12">
    <source>
        <dbReference type="Proteomes" id="UP000516437"/>
    </source>
</evidence>
<dbReference type="GO" id="GO:0005737">
    <property type="term" value="C:cytoplasm"/>
    <property type="evidence" value="ECO:0007669"/>
    <property type="project" value="UniProtKB-SubCell"/>
</dbReference>
<dbReference type="OrthoDB" id="3838338at2759"/>
<evidence type="ECO:0000313" key="11">
    <source>
        <dbReference type="EMBL" id="KAB1202038.1"/>
    </source>
</evidence>
<dbReference type="GO" id="GO:0008270">
    <property type="term" value="F:zinc ion binding"/>
    <property type="evidence" value="ECO:0007669"/>
    <property type="project" value="UniProtKB-KW"/>
</dbReference>
<dbReference type="GO" id="GO:0016567">
    <property type="term" value="P:protein ubiquitination"/>
    <property type="evidence" value="ECO:0007669"/>
    <property type="project" value="TreeGrafter"/>
</dbReference>
<name>A0A6A1UQG2_9ROSI</name>
<evidence type="ECO:0000256" key="7">
    <source>
        <dbReference type="ARBA" id="ARBA00022833"/>
    </source>
</evidence>
<evidence type="ECO:0000256" key="9">
    <source>
        <dbReference type="SAM" id="MobiDB-lite"/>
    </source>
</evidence>
<dbReference type="Proteomes" id="UP000516437">
    <property type="component" value="Chromosome 8"/>
</dbReference>
<dbReference type="InterPro" id="IPR057634">
    <property type="entry name" value="PAH_ZNF598/HEL2"/>
</dbReference>
<feature type="compositionally biased region" description="Polar residues" evidence="9">
    <location>
        <begin position="473"/>
        <end position="498"/>
    </location>
</feature>
<evidence type="ECO:0000256" key="4">
    <source>
        <dbReference type="ARBA" id="ARBA00022679"/>
    </source>
</evidence>
<feature type="compositionally biased region" description="Polar residues" evidence="9">
    <location>
        <begin position="364"/>
        <end position="378"/>
    </location>
</feature>
<comment type="caution">
    <text evidence="11">The sequence shown here is derived from an EMBL/GenBank/DDBJ whole genome shotgun (WGS) entry which is preliminary data.</text>
</comment>
<feature type="region of interest" description="Disordered" evidence="9">
    <location>
        <begin position="511"/>
        <end position="534"/>
    </location>
</feature>
<dbReference type="GO" id="GO:0072344">
    <property type="term" value="P:rescue of stalled ribosome"/>
    <property type="evidence" value="ECO:0007669"/>
    <property type="project" value="InterPro"/>
</dbReference>
<dbReference type="Pfam" id="PF23230">
    <property type="entry name" value="zf-C2H2_13"/>
    <property type="match status" value="1"/>
</dbReference>
<keyword evidence="4" id="KW-0808">Transferase</keyword>
<dbReference type="CDD" id="cd16615">
    <property type="entry name" value="RING-HC_ZNF598"/>
    <property type="match status" value="1"/>
</dbReference>
<dbReference type="InterPro" id="IPR044288">
    <property type="entry name" value="ZNF598/HEL2"/>
</dbReference>
<feature type="compositionally biased region" description="Polar residues" evidence="9">
    <location>
        <begin position="511"/>
        <end position="529"/>
    </location>
</feature>
<sequence>MDDTCVVCAEPLLWVAYGSCGHHEVCSNCIVRLRFICDDRHCCLCKSESKMIFVTKALGDYTRMIKDFSVFPSNPTEGQVGQYWYHEGVQAYFDDMDHYKMIKEMCRLTCIVCDRISRQRNEGSENRAEFKNVEQLRSHLLHRHRLFMCSLCLEGRKIFICEQKVYDKSQLNRHIKTGDSEIDGSESERGGFMGHPFCKFCQNPFYGDNEMYLHMSTEHYTCHICNRRHLGQYEYHKDYEDLEASCFLFSIKHHLCEDETCLAKKFVVYASESELKRHNAMEHGGQMSRFKRNAVLQIPTSFQYSQRNEQDRRAGFGTVNPEQYHHASSNTRAVPNHHEASDYETMINSFESLATIELETPSRQCRASAQNMSAQLEESSFPPLPVASNRSQQKARNNSNELGGNRFATRLRLRNKGTAAVSFSQAWSAASHQPNSSSNLPSSSLRRPTKVNEYLPSINASSSQSRPAKAQVVVSTNFPSSSRNTGGTSQVGPSTSIPNLVDRVFSETSVSGFPTTSASQTNKMPSSGQPLPEVEDVNTANKSLVEKIRAALEFDKNKFSAFKAISAEYRRGLIDTVEYIAYVYQFGLAHLVVELARFCPDPLKQKELVETYNFNMRTGGSNENGWISYVGQSKIQKRSEKGKEKCGENLFNNSKDASADGFINSGRNLQSSYKHSDEKVEVLSKDGYRSAKGKSKISVDDERTSLSSINQSRLEPKVQNGCHVTSAGSKINMGIDGGGNKQRKKTSKFLRSRLGNDAAALSDLGISDPGANQTEEKPEEKSDEDKDSPEGLQVHGVWRNGGGRRLVAITKRDPRKG</sequence>
<proteinExistence type="predicted"/>
<keyword evidence="5" id="KW-0479">Metal-binding</keyword>
<keyword evidence="7" id="KW-0862">Zinc</keyword>
<comment type="subcellular location">
    <subcellularLocation>
        <location evidence="1">Cytoplasm</location>
    </subcellularLocation>
</comment>
<feature type="region of interest" description="Disordered" evidence="9">
    <location>
        <begin position="685"/>
        <end position="746"/>
    </location>
</feature>
<feature type="region of interest" description="Disordered" evidence="9">
    <location>
        <begin position="364"/>
        <end position="407"/>
    </location>
</feature>
<feature type="compositionally biased region" description="Low complexity" evidence="9">
    <location>
        <begin position="434"/>
        <end position="446"/>
    </location>
</feature>
<dbReference type="InterPro" id="IPR056437">
    <property type="entry name" value="Znf-C2H2_ZNF598/HEL2"/>
</dbReference>
<dbReference type="PANTHER" id="PTHR22938:SF19">
    <property type="entry name" value="RING-TYPE E3 UBIQUITIN TRANSFERASE"/>
    <property type="match status" value="1"/>
</dbReference>
<dbReference type="EMBL" id="RXIC02000026">
    <property type="protein sequence ID" value="KAB1202038.1"/>
    <property type="molecule type" value="Genomic_DNA"/>
</dbReference>
<dbReference type="PANTHER" id="PTHR22938">
    <property type="entry name" value="ZINC FINGER PROTEIN 598"/>
    <property type="match status" value="1"/>
</dbReference>
<gene>
    <name evidence="11" type="ORF">CJ030_MR8G029117</name>
</gene>
<feature type="region of interest" description="Disordered" evidence="9">
    <location>
        <begin position="760"/>
        <end position="817"/>
    </location>
</feature>
<keyword evidence="2" id="KW-0963">Cytoplasm</keyword>
<feature type="domain" description="RING-type" evidence="10">
    <location>
        <begin position="5"/>
        <end position="46"/>
    </location>
</feature>
<feature type="compositionally biased region" description="Basic and acidic residues" evidence="9">
    <location>
        <begin position="774"/>
        <end position="784"/>
    </location>
</feature>